<feature type="region of interest" description="Disordered" evidence="1">
    <location>
        <begin position="161"/>
        <end position="184"/>
    </location>
</feature>
<proteinExistence type="predicted"/>
<dbReference type="AlphaFoldDB" id="A0A2K3DFJ9"/>
<keyword evidence="3" id="KW-1185">Reference proteome</keyword>
<evidence type="ECO:0000256" key="1">
    <source>
        <dbReference type="SAM" id="MobiDB-lite"/>
    </source>
</evidence>
<dbReference type="EMBL" id="CM008970">
    <property type="protein sequence ID" value="PNW79311.1"/>
    <property type="molecule type" value="Genomic_DNA"/>
</dbReference>
<feature type="compositionally biased region" description="Pro residues" evidence="1">
    <location>
        <begin position="275"/>
        <end position="289"/>
    </location>
</feature>
<feature type="region of interest" description="Disordered" evidence="1">
    <location>
        <begin position="455"/>
        <end position="475"/>
    </location>
</feature>
<dbReference type="OrthoDB" id="552830at2759"/>
<dbReference type="Proteomes" id="UP000006906">
    <property type="component" value="Chromosome 9"/>
</dbReference>
<dbReference type="KEGG" id="cre:CHLRE_09g410400v5"/>
<feature type="region of interest" description="Disordered" evidence="1">
    <location>
        <begin position="197"/>
        <end position="295"/>
    </location>
</feature>
<evidence type="ECO:0000313" key="2">
    <source>
        <dbReference type="EMBL" id="PNW79311.1"/>
    </source>
</evidence>
<protein>
    <submittedName>
        <fullName evidence="2">Uncharacterized protein</fullName>
    </submittedName>
</protein>
<reference evidence="2 3" key="1">
    <citation type="journal article" date="2007" name="Science">
        <title>The Chlamydomonas genome reveals the evolution of key animal and plant functions.</title>
        <authorList>
            <person name="Merchant S.S."/>
            <person name="Prochnik S.E."/>
            <person name="Vallon O."/>
            <person name="Harris E.H."/>
            <person name="Karpowicz S.J."/>
            <person name="Witman G.B."/>
            <person name="Terry A."/>
            <person name="Salamov A."/>
            <person name="Fritz-Laylin L.K."/>
            <person name="Marechal-Drouard L."/>
            <person name="Marshall W.F."/>
            <person name="Qu L.H."/>
            <person name="Nelson D.R."/>
            <person name="Sanderfoot A.A."/>
            <person name="Spalding M.H."/>
            <person name="Kapitonov V.V."/>
            <person name="Ren Q."/>
            <person name="Ferris P."/>
            <person name="Lindquist E."/>
            <person name="Shapiro H."/>
            <person name="Lucas S.M."/>
            <person name="Grimwood J."/>
            <person name="Schmutz J."/>
            <person name="Cardol P."/>
            <person name="Cerutti H."/>
            <person name="Chanfreau G."/>
            <person name="Chen C.L."/>
            <person name="Cognat V."/>
            <person name="Croft M.T."/>
            <person name="Dent R."/>
            <person name="Dutcher S."/>
            <person name="Fernandez E."/>
            <person name="Fukuzawa H."/>
            <person name="Gonzalez-Ballester D."/>
            <person name="Gonzalez-Halphen D."/>
            <person name="Hallmann A."/>
            <person name="Hanikenne M."/>
            <person name="Hippler M."/>
            <person name="Inwood W."/>
            <person name="Jabbari K."/>
            <person name="Kalanon M."/>
            <person name="Kuras R."/>
            <person name="Lefebvre P.A."/>
            <person name="Lemaire S.D."/>
            <person name="Lobanov A.V."/>
            <person name="Lohr M."/>
            <person name="Manuell A."/>
            <person name="Meier I."/>
            <person name="Mets L."/>
            <person name="Mittag M."/>
            <person name="Mittelmeier T."/>
            <person name="Moroney J.V."/>
            <person name="Moseley J."/>
            <person name="Napoli C."/>
            <person name="Nedelcu A.M."/>
            <person name="Niyogi K."/>
            <person name="Novoselov S.V."/>
            <person name="Paulsen I.T."/>
            <person name="Pazour G."/>
            <person name="Purton S."/>
            <person name="Ral J.P."/>
            <person name="Riano-Pachon D.M."/>
            <person name="Riekhof W."/>
            <person name="Rymarquis L."/>
            <person name="Schroda M."/>
            <person name="Stern D."/>
            <person name="Umen J."/>
            <person name="Willows R."/>
            <person name="Wilson N."/>
            <person name="Zimmer S.L."/>
            <person name="Allmer J."/>
            <person name="Balk J."/>
            <person name="Bisova K."/>
            <person name="Chen C.J."/>
            <person name="Elias M."/>
            <person name="Gendler K."/>
            <person name="Hauser C."/>
            <person name="Lamb M.R."/>
            <person name="Ledford H."/>
            <person name="Long J.C."/>
            <person name="Minagawa J."/>
            <person name="Page M.D."/>
            <person name="Pan J."/>
            <person name="Pootakham W."/>
            <person name="Roje S."/>
            <person name="Rose A."/>
            <person name="Stahlberg E."/>
            <person name="Terauchi A.M."/>
            <person name="Yang P."/>
            <person name="Ball S."/>
            <person name="Bowler C."/>
            <person name="Dieckmann C.L."/>
            <person name="Gladyshev V.N."/>
            <person name="Green P."/>
            <person name="Jorgensen R."/>
            <person name="Mayfield S."/>
            <person name="Mueller-Roeber B."/>
            <person name="Rajamani S."/>
            <person name="Sayre R.T."/>
            <person name="Brokstein P."/>
            <person name="Dubchak I."/>
            <person name="Goodstein D."/>
            <person name="Hornick L."/>
            <person name="Huang Y.W."/>
            <person name="Jhaveri J."/>
            <person name="Luo Y."/>
            <person name="Martinez D."/>
            <person name="Ngau W.C."/>
            <person name="Otillar B."/>
            <person name="Poliakov A."/>
            <person name="Porter A."/>
            <person name="Szajkowski L."/>
            <person name="Werner G."/>
            <person name="Zhou K."/>
            <person name="Grigoriev I.V."/>
            <person name="Rokhsar D.S."/>
            <person name="Grossman A.R."/>
        </authorList>
    </citation>
    <scope>NUCLEOTIDE SEQUENCE [LARGE SCALE GENOMIC DNA]</scope>
    <source>
        <strain evidence="3">CC-503</strain>
    </source>
</reference>
<evidence type="ECO:0000313" key="3">
    <source>
        <dbReference type="Proteomes" id="UP000006906"/>
    </source>
</evidence>
<feature type="compositionally biased region" description="Gly residues" evidence="1">
    <location>
        <begin position="258"/>
        <end position="267"/>
    </location>
</feature>
<sequence>MTAAISYMSGPETGKPAALLRLLGRPKPALPLGARAASVSAPMEDSSAIARQSACFGAYECINAAPTPEAPTATASGGAEAMETMDMSELPGALPVGVWGSSAWCTCTGPKTLAHAAADTPAACGPACAPACAAACALALAPAPQAAAGTTRLVALPELPGGLQATSSSSSSPPPPPTQAQPPLWPAALPVRCVVQQTSPPRPTRPGLGSSSVSSNSSRAGGSLADPTSRHWQGQGQRSPSPPRRQLSPGRWRAGATAGLGGPGLNGRGHAATPSTPPPQPPPQPPPHHPQQQLHQQCTHYIGGGSQGAGSAAVLNSMTNLFNCSSNNKHSGCASDSDWDSDSDAERSGAGRAVRRRRAAPCAGAGGGGGGGGGYTCCCCGASGGACAPGLHGALTTLQSQQPPAAAHDHHQNQQQQAPPALPPALRQKPKSRLCEQVQAMVSESLTAALRLHGLQQQQQQQQSPAFNAGRGSGCGANDSGGGGAGGGGALAFGAVYSTGTAMGMAGVKAVAAGGQGWGREAAPRQRSIGLTRKRLLQ</sequence>
<feature type="region of interest" description="Disordered" evidence="1">
    <location>
        <begin position="332"/>
        <end position="370"/>
    </location>
</feature>
<feature type="compositionally biased region" description="Pro residues" evidence="1">
    <location>
        <begin position="172"/>
        <end position="184"/>
    </location>
</feature>
<name>A0A2K3DFJ9_CHLRE</name>
<gene>
    <name evidence="2" type="ORF">CHLRE_09g410400v5</name>
</gene>
<dbReference type="GeneID" id="5722277"/>
<dbReference type="InParanoid" id="A0A2K3DFJ9"/>
<feature type="compositionally biased region" description="Low complexity" evidence="1">
    <location>
        <begin position="207"/>
        <end position="223"/>
    </location>
</feature>
<feature type="region of interest" description="Disordered" evidence="1">
    <location>
        <begin position="400"/>
        <end position="433"/>
    </location>
</feature>
<feature type="compositionally biased region" description="Low complexity" evidence="1">
    <location>
        <begin position="233"/>
        <end position="257"/>
    </location>
</feature>
<feature type="region of interest" description="Disordered" evidence="1">
    <location>
        <begin position="517"/>
        <end position="538"/>
    </location>
</feature>
<accession>A0A2K3DFJ9</accession>
<dbReference type="Gramene" id="PNW79311">
    <property type="protein sequence ID" value="PNW79311"/>
    <property type="gene ID" value="CHLRE_09g410400v5"/>
</dbReference>
<dbReference type="RefSeq" id="XP_042921554.1">
    <property type="nucleotide sequence ID" value="XM_043066258.1"/>
</dbReference>
<organism evidence="2 3">
    <name type="scientific">Chlamydomonas reinhardtii</name>
    <name type="common">Chlamydomonas smithii</name>
    <dbReference type="NCBI Taxonomy" id="3055"/>
    <lineage>
        <taxon>Eukaryota</taxon>
        <taxon>Viridiplantae</taxon>
        <taxon>Chlorophyta</taxon>
        <taxon>core chlorophytes</taxon>
        <taxon>Chlorophyceae</taxon>
        <taxon>CS clade</taxon>
        <taxon>Chlamydomonadales</taxon>
        <taxon>Chlamydomonadaceae</taxon>
        <taxon>Chlamydomonas</taxon>
    </lineage>
</organism>